<reference evidence="2 3" key="1">
    <citation type="submission" date="2024-02" db="EMBL/GenBank/DDBJ databases">
        <title>De novo assembly and annotation of 12 fungi associated with fruit tree decline syndrome in Ontario, Canada.</title>
        <authorList>
            <person name="Sulman M."/>
            <person name="Ellouze W."/>
            <person name="Ilyukhin E."/>
        </authorList>
    </citation>
    <scope>NUCLEOTIDE SEQUENCE [LARGE SCALE GENOMIC DNA]</scope>
    <source>
        <strain evidence="2 3">M1-105</strain>
    </source>
</reference>
<dbReference type="Pfam" id="PF24809">
    <property type="entry name" value="DUF7708"/>
    <property type="match status" value="1"/>
</dbReference>
<name>A0ABR3SWB5_9PEZI</name>
<sequence length="150" mass="17071">MCSTKSIQAITNHEDMTKQLSKASSIVADLLPKTKLTLILYPTEPIREAVALLYSRILGFILNAVRWYRQGRLKHAWNALANPWALSFKDDMDEIGDVARTVESLSKGAAKAELRETHLELMQTRSELQNLTQYVKTEFQRMAEMALGKF</sequence>
<proteinExistence type="predicted"/>
<evidence type="ECO:0000313" key="2">
    <source>
        <dbReference type="EMBL" id="KAL1631197.1"/>
    </source>
</evidence>
<feature type="domain" description="DUF7708" evidence="1">
    <location>
        <begin position="8"/>
        <end position="114"/>
    </location>
</feature>
<evidence type="ECO:0000313" key="3">
    <source>
        <dbReference type="Proteomes" id="UP001521116"/>
    </source>
</evidence>
<evidence type="ECO:0000259" key="1">
    <source>
        <dbReference type="Pfam" id="PF24809"/>
    </source>
</evidence>
<organism evidence="2 3">
    <name type="scientific">Neofusicoccum ribis</name>
    <dbReference type="NCBI Taxonomy" id="45134"/>
    <lineage>
        <taxon>Eukaryota</taxon>
        <taxon>Fungi</taxon>
        <taxon>Dikarya</taxon>
        <taxon>Ascomycota</taxon>
        <taxon>Pezizomycotina</taxon>
        <taxon>Dothideomycetes</taxon>
        <taxon>Dothideomycetes incertae sedis</taxon>
        <taxon>Botryosphaeriales</taxon>
        <taxon>Botryosphaeriaceae</taxon>
        <taxon>Neofusicoccum</taxon>
    </lineage>
</organism>
<comment type="caution">
    <text evidence="2">The sequence shown here is derived from an EMBL/GenBank/DDBJ whole genome shotgun (WGS) entry which is preliminary data.</text>
</comment>
<accession>A0ABR3SWB5</accession>
<dbReference type="InterPro" id="IPR056125">
    <property type="entry name" value="DUF7708"/>
</dbReference>
<protein>
    <recommendedName>
        <fullName evidence="1">DUF7708 domain-containing protein</fullName>
    </recommendedName>
</protein>
<dbReference type="EMBL" id="JAJVDC020000040">
    <property type="protein sequence ID" value="KAL1631197.1"/>
    <property type="molecule type" value="Genomic_DNA"/>
</dbReference>
<gene>
    <name evidence="2" type="ORF">SLS56_004444</name>
</gene>
<dbReference type="Proteomes" id="UP001521116">
    <property type="component" value="Unassembled WGS sequence"/>
</dbReference>
<keyword evidence="3" id="KW-1185">Reference proteome</keyword>